<evidence type="ECO:0000259" key="5">
    <source>
        <dbReference type="PROSITE" id="PS50932"/>
    </source>
</evidence>
<dbReference type="InterPro" id="IPR000843">
    <property type="entry name" value="HTH_LacI"/>
</dbReference>
<dbReference type="InterPro" id="IPR010982">
    <property type="entry name" value="Lambda_DNA-bd_dom_sf"/>
</dbReference>
<dbReference type="PROSITE" id="PS50932">
    <property type="entry name" value="HTH_LACI_2"/>
    <property type="match status" value="1"/>
</dbReference>
<keyword evidence="1" id="KW-0678">Repressor</keyword>
<evidence type="ECO:0000256" key="2">
    <source>
        <dbReference type="ARBA" id="ARBA00023015"/>
    </source>
</evidence>
<dbReference type="GO" id="GO:0003700">
    <property type="term" value="F:DNA-binding transcription factor activity"/>
    <property type="evidence" value="ECO:0007669"/>
    <property type="project" value="TreeGrafter"/>
</dbReference>
<dbReference type="PANTHER" id="PTHR30146">
    <property type="entry name" value="LACI-RELATED TRANSCRIPTIONAL REPRESSOR"/>
    <property type="match status" value="1"/>
</dbReference>
<dbReference type="Gene3D" id="3.40.50.2300">
    <property type="match status" value="1"/>
</dbReference>
<comment type="caution">
    <text evidence="6">The sequence shown here is derived from an EMBL/GenBank/DDBJ whole genome shotgun (WGS) entry which is preliminary data.</text>
</comment>
<dbReference type="PANTHER" id="PTHR30146:SF151">
    <property type="entry name" value="HTH-TYPE TRANSCRIPTIONAL REPRESSOR CYTR"/>
    <property type="match status" value="1"/>
</dbReference>
<evidence type="ECO:0000256" key="3">
    <source>
        <dbReference type="ARBA" id="ARBA00023125"/>
    </source>
</evidence>
<dbReference type="EMBL" id="AUZZ01002683">
    <property type="protein sequence ID" value="EQD59366.1"/>
    <property type="molecule type" value="Genomic_DNA"/>
</dbReference>
<protein>
    <submittedName>
        <fullName evidence="6">Transcriptional regulator, LacI family</fullName>
    </submittedName>
</protein>
<evidence type="ECO:0000256" key="4">
    <source>
        <dbReference type="ARBA" id="ARBA00023163"/>
    </source>
</evidence>
<reference evidence="6" key="2">
    <citation type="journal article" date="2014" name="ISME J.">
        <title>Microbial stratification in low pH oxic and suboxic macroscopic growths along an acid mine drainage.</title>
        <authorList>
            <person name="Mendez-Garcia C."/>
            <person name="Mesa V."/>
            <person name="Sprenger R.R."/>
            <person name="Richter M."/>
            <person name="Diez M.S."/>
            <person name="Solano J."/>
            <person name="Bargiela R."/>
            <person name="Golyshina O.V."/>
            <person name="Manteca A."/>
            <person name="Ramos J.L."/>
            <person name="Gallego J.R."/>
            <person name="Llorente I."/>
            <person name="Martins Dos Santos V.A."/>
            <person name="Jensen O.N."/>
            <person name="Pelaez A.I."/>
            <person name="Sanchez J."/>
            <person name="Ferrer M."/>
        </authorList>
    </citation>
    <scope>NUCLEOTIDE SEQUENCE</scope>
</reference>
<organism evidence="6">
    <name type="scientific">mine drainage metagenome</name>
    <dbReference type="NCBI Taxonomy" id="410659"/>
    <lineage>
        <taxon>unclassified sequences</taxon>
        <taxon>metagenomes</taxon>
        <taxon>ecological metagenomes</taxon>
    </lineage>
</organism>
<evidence type="ECO:0000256" key="1">
    <source>
        <dbReference type="ARBA" id="ARBA00022491"/>
    </source>
</evidence>
<dbReference type="Gene3D" id="1.10.260.40">
    <property type="entry name" value="lambda repressor-like DNA-binding domains"/>
    <property type="match status" value="1"/>
</dbReference>
<keyword evidence="2" id="KW-0805">Transcription regulation</keyword>
<accession>T1AFT9</accession>
<sequence>MNGSSLVKREYREAVLRAARQLNYVPHAVARALITGRSRTMAVVLPDMHGEFFSELIHELDQCAHAQWSEFAGGELARRP</sequence>
<keyword evidence="3" id="KW-0238">DNA-binding</keyword>
<evidence type="ECO:0000313" key="6">
    <source>
        <dbReference type="EMBL" id="EQD59366.1"/>
    </source>
</evidence>
<feature type="domain" description="HTH lacI-type" evidence="5">
    <location>
        <begin position="1"/>
        <end position="35"/>
    </location>
</feature>
<gene>
    <name evidence="6" type="ORF">B2A_04021</name>
</gene>
<dbReference type="AlphaFoldDB" id="T1AFT9"/>
<dbReference type="SMART" id="SM00354">
    <property type="entry name" value="HTH_LACI"/>
    <property type="match status" value="1"/>
</dbReference>
<dbReference type="SUPFAM" id="SSF47413">
    <property type="entry name" value="lambda repressor-like DNA-binding domains"/>
    <property type="match status" value="1"/>
</dbReference>
<feature type="non-terminal residue" evidence="6">
    <location>
        <position position="80"/>
    </location>
</feature>
<name>T1AFT9_9ZZZZ</name>
<proteinExistence type="predicted"/>
<reference evidence="6" key="1">
    <citation type="submission" date="2013-08" db="EMBL/GenBank/DDBJ databases">
        <authorList>
            <person name="Mendez C."/>
            <person name="Richter M."/>
            <person name="Ferrer M."/>
            <person name="Sanchez J."/>
        </authorList>
    </citation>
    <scope>NUCLEOTIDE SEQUENCE</scope>
</reference>
<dbReference type="GO" id="GO:0000976">
    <property type="term" value="F:transcription cis-regulatory region binding"/>
    <property type="evidence" value="ECO:0007669"/>
    <property type="project" value="TreeGrafter"/>
</dbReference>
<keyword evidence="4" id="KW-0804">Transcription</keyword>